<dbReference type="PANTHER" id="PTHR36307:SF1">
    <property type="entry name" value="FLAGELLA BASAL BODY P-RING FORMATION PROTEIN FLGA"/>
    <property type="match status" value="1"/>
</dbReference>
<evidence type="ECO:0000256" key="1">
    <source>
        <dbReference type="SAM" id="SignalP"/>
    </source>
</evidence>
<dbReference type="PANTHER" id="PTHR36307">
    <property type="entry name" value="FLAGELLA BASAL BODY P-RING FORMATION PROTEIN FLGA"/>
    <property type="match status" value="1"/>
</dbReference>
<keyword evidence="3" id="KW-0969">Cilium</keyword>
<keyword evidence="1" id="KW-0732">Signal</keyword>
<name>A0A8G2C0B4_DESNO</name>
<dbReference type="Pfam" id="PF13144">
    <property type="entry name" value="ChapFlgA"/>
    <property type="match status" value="1"/>
</dbReference>
<evidence type="ECO:0000259" key="2">
    <source>
        <dbReference type="Pfam" id="PF13144"/>
    </source>
</evidence>
<dbReference type="InterPro" id="IPR017585">
    <property type="entry name" value="SAF_FlgA"/>
</dbReference>
<dbReference type="OrthoDB" id="5447076at2"/>
<dbReference type="RefSeq" id="WP_092189114.1">
    <property type="nucleotide sequence ID" value="NZ_FOTO01000001.1"/>
</dbReference>
<keyword evidence="3" id="KW-0966">Cell projection</keyword>
<proteinExistence type="predicted"/>
<accession>A0A8G2C0B4</accession>
<keyword evidence="4" id="KW-1185">Reference proteome</keyword>
<dbReference type="GO" id="GO:0044780">
    <property type="term" value="P:bacterial-type flagellum assembly"/>
    <property type="evidence" value="ECO:0007669"/>
    <property type="project" value="InterPro"/>
</dbReference>
<sequence>MRFFVALFVLLLCPCLAVAQGRLIVAGAVCVDGPAITLNDLARAEGEDAKAILAGIGTVPLLASPKFDGARANLNGARLRELIVQRFGTALPSVDVPDQVQVQRGGQVLSSLSLRPAIDKILTNALAHHGGEVEIREYRMADYLFLPEKEPIQVRVIPVGTPAPGRISLRLEAVTEDGRPVQSFTGTVFADVWKTVPCAARVLNRGDILEPGLVGFARKNLAYMARAPWDGGNLPLRMTAAVGEGQVISADAVEFIPVVAKGQILTLVYAGQTLKLTVPVESLEDGGIGNTIRVRNMQSRRVVAAQVVDAETVRVP</sequence>
<evidence type="ECO:0000313" key="4">
    <source>
        <dbReference type="Proteomes" id="UP000199581"/>
    </source>
</evidence>
<dbReference type="AlphaFoldDB" id="A0A8G2C0B4"/>
<gene>
    <name evidence="3" type="ORF">SAMN05421830_101602</name>
</gene>
<dbReference type="Gene3D" id="2.30.30.760">
    <property type="match status" value="1"/>
</dbReference>
<protein>
    <submittedName>
        <fullName evidence="3">Flagella basal body P-ring formation protein FlgA</fullName>
    </submittedName>
</protein>
<dbReference type="InterPro" id="IPR039246">
    <property type="entry name" value="Flagellar_FlgA"/>
</dbReference>
<feature type="domain" description="Flagella basal body P-ring formation protein FlgA SAF" evidence="2">
    <location>
        <begin position="195"/>
        <end position="315"/>
    </location>
</feature>
<reference evidence="3 4" key="1">
    <citation type="submission" date="2016-10" db="EMBL/GenBank/DDBJ databases">
        <authorList>
            <person name="Varghese N."/>
            <person name="Submissions S."/>
        </authorList>
    </citation>
    <scope>NUCLEOTIDE SEQUENCE [LARGE SCALE GENOMIC DNA]</scope>
    <source>
        <strain evidence="3 4">DSM 1741</strain>
    </source>
</reference>
<dbReference type="Proteomes" id="UP000199581">
    <property type="component" value="Unassembled WGS sequence"/>
</dbReference>
<evidence type="ECO:0000313" key="3">
    <source>
        <dbReference type="EMBL" id="SFL32517.1"/>
    </source>
</evidence>
<organism evidence="3 4">
    <name type="scientific">Desulfomicrobium norvegicum (strain DSM 1741 / NCIMB 8310)</name>
    <name type="common">Desulfovibrio baculatus (strain Norway 4)</name>
    <name type="synonym">Desulfovibrio desulfuricans (strain Norway 4)</name>
    <dbReference type="NCBI Taxonomy" id="52561"/>
    <lineage>
        <taxon>Bacteria</taxon>
        <taxon>Pseudomonadati</taxon>
        <taxon>Thermodesulfobacteriota</taxon>
        <taxon>Desulfovibrionia</taxon>
        <taxon>Desulfovibrionales</taxon>
        <taxon>Desulfomicrobiaceae</taxon>
        <taxon>Desulfomicrobium</taxon>
    </lineage>
</organism>
<dbReference type="EMBL" id="FOTO01000001">
    <property type="protein sequence ID" value="SFL32517.1"/>
    <property type="molecule type" value="Genomic_DNA"/>
</dbReference>
<comment type="caution">
    <text evidence="3">The sequence shown here is derived from an EMBL/GenBank/DDBJ whole genome shotgun (WGS) entry which is preliminary data.</text>
</comment>
<keyword evidence="3" id="KW-0282">Flagellum</keyword>
<feature type="signal peptide" evidence="1">
    <location>
        <begin position="1"/>
        <end position="19"/>
    </location>
</feature>
<feature type="chain" id="PRO_5034163492" evidence="1">
    <location>
        <begin position="20"/>
        <end position="316"/>
    </location>
</feature>
<dbReference type="NCBIfam" id="TIGR03170">
    <property type="entry name" value="flgA_cterm"/>
    <property type="match status" value="1"/>
</dbReference>